<accession>A0AA88HHM9</accession>
<feature type="compositionally biased region" description="Basic and acidic residues" evidence="1">
    <location>
        <begin position="325"/>
        <end position="345"/>
    </location>
</feature>
<evidence type="ECO:0000256" key="1">
    <source>
        <dbReference type="SAM" id="MobiDB-lite"/>
    </source>
</evidence>
<feature type="compositionally biased region" description="Basic and acidic residues" evidence="1">
    <location>
        <begin position="389"/>
        <end position="410"/>
    </location>
</feature>
<feature type="non-terminal residue" evidence="2">
    <location>
        <position position="1"/>
    </location>
</feature>
<feature type="compositionally biased region" description="Basic residues" evidence="1">
    <location>
        <begin position="411"/>
        <end position="423"/>
    </location>
</feature>
<feature type="region of interest" description="Disordered" evidence="1">
    <location>
        <begin position="42"/>
        <end position="220"/>
    </location>
</feature>
<comment type="caution">
    <text evidence="2">The sequence shown here is derived from an EMBL/GenBank/DDBJ whole genome shotgun (WGS) entry which is preliminary data.</text>
</comment>
<protein>
    <submittedName>
        <fullName evidence="2">Uncharacterized protein</fullName>
    </submittedName>
</protein>
<feature type="compositionally biased region" description="Basic and acidic residues" evidence="1">
    <location>
        <begin position="151"/>
        <end position="165"/>
    </location>
</feature>
<gene>
    <name evidence="2" type="ORF">QYM36_013137</name>
</gene>
<organism evidence="2 3">
    <name type="scientific">Artemia franciscana</name>
    <name type="common">Brine shrimp</name>
    <name type="synonym">Artemia sanfranciscana</name>
    <dbReference type="NCBI Taxonomy" id="6661"/>
    <lineage>
        <taxon>Eukaryota</taxon>
        <taxon>Metazoa</taxon>
        <taxon>Ecdysozoa</taxon>
        <taxon>Arthropoda</taxon>
        <taxon>Crustacea</taxon>
        <taxon>Branchiopoda</taxon>
        <taxon>Anostraca</taxon>
        <taxon>Artemiidae</taxon>
        <taxon>Artemia</taxon>
    </lineage>
</organism>
<keyword evidence="3" id="KW-1185">Reference proteome</keyword>
<feature type="compositionally biased region" description="Polar residues" evidence="1">
    <location>
        <begin position="280"/>
        <end position="292"/>
    </location>
</feature>
<evidence type="ECO:0000313" key="2">
    <source>
        <dbReference type="EMBL" id="KAK2709370.1"/>
    </source>
</evidence>
<feature type="compositionally biased region" description="Polar residues" evidence="1">
    <location>
        <begin position="42"/>
        <end position="54"/>
    </location>
</feature>
<feature type="region of interest" description="Disordered" evidence="1">
    <location>
        <begin position="237"/>
        <end position="293"/>
    </location>
</feature>
<feature type="region of interest" description="Disordered" evidence="1">
    <location>
        <begin position="305"/>
        <end position="443"/>
    </location>
</feature>
<feature type="compositionally biased region" description="Low complexity" evidence="1">
    <location>
        <begin position="89"/>
        <end position="99"/>
    </location>
</feature>
<feature type="compositionally biased region" description="Low complexity" evidence="1">
    <location>
        <begin position="106"/>
        <end position="116"/>
    </location>
</feature>
<dbReference type="Proteomes" id="UP001187531">
    <property type="component" value="Unassembled WGS sequence"/>
</dbReference>
<evidence type="ECO:0000313" key="3">
    <source>
        <dbReference type="Proteomes" id="UP001187531"/>
    </source>
</evidence>
<dbReference type="AlphaFoldDB" id="A0AA88HHM9"/>
<proteinExistence type="predicted"/>
<reference evidence="2" key="1">
    <citation type="submission" date="2023-07" db="EMBL/GenBank/DDBJ databases">
        <title>Chromosome-level genome assembly of Artemia franciscana.</title>
        <authorList>
            <person name="Jo E."/>
        </authorList>
    </citation>
    <scope>NUCLEOTIDE SEQUENCE</scope>
    <source>
        <tissue evidence="2">Whole body</tissue>
    </source>
</reference>
<feature type="compositionally biased region" description="Polar residues" evidence="1">
    <location>
        <begin position="129"/>
        <end position="146"/>
    </location>
</feature>
<name>A0AA88HHM9_ARTSF</name>
<dbReference type="EMBL" id="JAVRJZ010000017">
    <property type="protein sequence ID" value="KAK2709370.1"/>
    <property type="molecule type" value="Genomic_DNA"/>
</dbReference>
<sequence>MSDEKELVDVGVELDKRTKSKNDTFYVDVGKDIDIDISVSETITGSSMSGSPIQKKQDSKSCPKGTNKPVEKLESPKEVLIGGNGKKLSGISSTNSSLSQIPVPKSLNNISSSSSIKTAKTIDLKDISNKPSPSQGTRDRSNSFASSKELPSPERKSTGFEKSELNDGGAKKSISLQKLEKPSLPLPLTPAVSPTKLYASEKGKEVSPLSSDPNYDKLKSPDDLFLVSCHEIQSKVSPVLSIQGPDIQNPQDNRPPTPEYSLPSKLQNKPSSPLPKKHTYTSQSPSNKTSSELYLLSTKRDVVTNIPGSHWTPLRMLQEPKQTSQRKDPTTLLPEKRLYQDEKPLNDSITSDGGRGQPSKIYEPNIASPVSQYQEQEEQSRTSLIAEIPDEKKDKGEEADSEEHLLQEIKAKKKSPLLAKKHKETPYGGSFEGSGIRNEEGSS</sequence>